<protein>
    <submittedName>
        <fullName evidence="7">Acyl-CoA synthetase</fullName>
    </submittedName>
</protein>
<dbReference type="PANTHER" id="PTHR22754">
    <property type="entry name" value="DISCO-INTERACTING PROTEIN 2 DIP2 -RELATED"/>
    <property type="match status" value="1"/>
</dbReference>
<dbReference type="Proteomes" id="UP000302139">
    <property type="component" value="Unassembled WGS sequence"/>
</dbReference>
<proteinExistence type="inferred from homology"/>
<dbReference type="GO" id="GO:0070566">
    <property type="term" value="F:adenylyltransferase activity"/>
    <property type="evidence" value="ECO:0007669"/>
    <property type="project" value="TreeGrafter"/>
</dbReference>
<dbReference type="EMBL" id="BJHX01000001">
    <property type="protein sequence ID" value="GDY68238.1"/>
    <property type="molecule type" value="Genomic_DNA"/>
</dbReference>
<evidence type="ECO:0000259" key="5">
    <source>
        <dbReference type="Pfam" id="PF00501"/>
    </source>
</evidence>
<dbReference type="GO" id="GO:0005886">
    <property type="term" value="C:plasma membrane"/>
    <property type="evidence" value="ECO:0007669"/>
    <property type="project" value="TreeGrafter"/>
</dbReference>
<organism evidence="7 10">
    <name type="scientific">Streptomyces avermitilis</name>
    <dbReference type="NCBI Taxonomy" id="33903"/>
    <lineage>
        <taxon>Bacteria</taxon>
        <taxon>Bacillati</taxon>
        <taxon>Actinomycetota</taxon>
        <taxon>Actinomycetes</taxon>
        <taxon>Kitasatosporales</taxon>
        <taxon>Streptomycetaceae</taxon>
        <taxon>Streptomyces</taxon>
    </lineage>
</organism>
<dbReference type="Pfam" id="PF00501">
    <property type="entry name" value="AMP-binding"/>
    <property type="match status" value="1"/>
</dbReference>
<evidence type="ECO:0000256" key="1">
    <source>
        <dbReference type="ARBA" id="ARBA00006432"/>
    </source>
</evidence>
<dbReference type="Gene3D" id="3.40.50.12780">
    <property type="entry name" value="N-terminal domain of ligase-like"/>
    <property type="match status" value="1"/>
</dbReference>
<name>A0A4D4M8S2_STRAX</name>
<evidence type="ECO:0000256" key="2">
    <source>
        <dbReference type="ARBA" id="ARBA00022598"/>
    </source>
</evidence>
<keyword evidence="2" id="KW-0436">Ligase</keyword>
<dbReference type="GO" id="GO:0071766">
    <property type="term" value="P:Actinobacterium-type cell wall biogenesis"/>
    <property type="evidence" value="ECO:0007669"/>
    <property type="project" value="UniProtKB-ARBA"/>
</dbReference>
<dbReference type="SUPFAM" id="SSF56801">
    <property type="entry name" value="Acetyl-CoA synthetase-like"/>
    <property type="match status" value="1"/>
</dbReference>
<dbReference type="Pfam" id="PF23024">
    <property type="entry name" value="AMP-dom_DIP2-like"/>
    <property type="match status" value="1"/>
</dbReference>
<sequence length="593" mass="62777">MPSALGDTLSHHLALSAQQTPDEAAFTFVDFSADRAGTSVELTWGQLDTRVRTVAAGLRRAGAVGERVALVAPQGLDYVVGFLGSVCAGAMAVPLFKPDLPGHGEKLAAVLADAAPALAISAPGQREAVADFCKGHGIASRLCVVSVDDLMQAAGTADTGAVTAREPQPEDCAYLQYTSGSTRMPSGVEITHANVCVNARQALDAYDMRSGRNCTVSWLPLYHDMGLVLMIAMPVVGRVPSVIMDPLDFVQQPARWLHLLTRYAGAVTAAPNFAYDYCVQRVPAEERTGLALGSVAAMINGSEPVNPGTLERFHEAFAPSGIRRTALRPSYGLAEATVFVAASPAGEEPTVTPFDRNLLAQGVARVAEPTEGGSITELVACGRPTNQEVAIVDTATGRRQEDGTVGEIWLRGPNIGRGYWGRPHDGESFGAVLEGGDPADPAQHWLRTGDLGMWHDKQLYVTGRIKDLVIVDGTNHYPHDIELTVQNAHPAIRRHHTAAFALSTDEGEKLVVVAEHSPAVTDPYTNLDEVTRAVRGAVSVTHGIAVHDFVYAPPGSVPRTTSGKVARSACRTRYLAGTWAATKHAALKGSGTA</sequence>
<dbReference type="FunFam" id="3.40.50.12780:FF:000013">
    <property type="entry name" value="Long-chain-fatty-acid--AMP ligase FadD32"/>
    <property type="match status" value="1"/>
</dbReference>
<dbReference type="CDD" id="cd05931">
    <property type="entry name" value="FAAL"/>
    <property type="match status" value="1"/>
</dbReference>
<dbReference type="Proteomes" id="UP000299211">
    <property type="component" value="Unassembled WGS sequence"/>
</dbReference>
<reference evidence="7 10" key="2">
    <citation type="submission" date="2019-04" db="EMBL/GenBank/DDBJ databases">
        <title>Draft genome sequences of Streptomyces avermitilis NBRC 14893.</title>
        <authorList>
            <person name="Komaki H."/>
            <person name="Tamura T."/>
            <person name="Hosoyama A."/>
        </authorList>
    </citation>
    <scope>NUCLEOTIDE SEQUENCE [LARGE SCALE GENOMIC DNA]</scope>
    <source>
        <strain evidence="7 10">NBRC 14893</strain>
    </source>
</reference>
<dbReference type="RefSeq" id="WP_048894142.1">
    <property type="nucleotide sequence ID" value="NZ_BAABTN010000021.1"/>
</dbReference>
<dbReference type="InterPro" id="IPR042099">
    <property type="entry name" value="ANL_N_sf"/>
</dbReference>
<feature type="domain" description="AMP-binding enzyme C-terminal" evidence="6">
    <location>
        <begin position="467"/>
        <end position="580"/>
    </location>
</feature>
<feature type="domain" description="AMP-dependent synthetase/ligase" evidence="5">
    <location>
        <begin position="16"/>
        <end position="420"/>
    </location>
</feature>
<gene>
    <name evidence="7" type="ORF">SAV14893_076310</name>
    <name evidence="8" type="ORF">SAV31267_008880</name>
</gene>
<comment type="similarity">
    <text evidence="1">Belongs to the ATP-dependent AMP-binding enzyme family.</text>
</comment>
<comment type="caution">
    <text evidence="7">The sequence shown here is derived from an EMBL/GenBank/DDBJ whole genome shotgun (WGS) entry which is preliminary data.</text>
</comment>
<evidence type="ECO:0000256" key="3">
    <source>
        <dbReference type="ARBA" id="ARBA00022832"/>
    </source>
</evidence>
<dbReference type="GO" id="GO:0016874">
    <property type="term" value="F:ligase activity"/>
    <property type="evidence" value="ECO:0007669"/>
    <property type="project" value="UniProtKB-KW"/>
</dbReference>
<dbReference type="GO" id="GO:0006633">
    <property type="term" value="P:fatty acid biosynthetic process"/>
    <property type="evidence" value="ECO:0007669"/>
    <property type="project" value="TreeGrafter"/>
</dbReference>
<evidence type="ECO:0000313" key="8">
    <source>
        <dbReference type="EMBL" id="GDY71403.1"/>
    </source>
</evidence>
<evidence type="ECO:0000313" key="9">
    <source>
        <dbReference type="Proteomes" id="UP000299211"/>
    </source>
</evidence>
<dbReference type="InterPro" id="IPR000873">
    <property type="entry name" value="AMP-dep_synth/lig_dom"/>
</dbReference>
<dbReference type="InterPro" id="IPR040097">
    <property type="entry name" value="FAAL/FAAC"/>
</dbReference>
<keyword evidence="3" id="KW-0276">Fatty acid metabolism</keyword>
<reference evidence="8 9" key="1">
    <citation type="submission" date="2019-04" db="EMBL/GenBank/DDBJ databases">
        <title>Draft genome sequences of Streptomyces avermitilis ATCC 31267.</title>
        <authorList>
            <person name="Komaki H."/>
            <person name="Tamura T."/>
            <person name="Hosoyama A."/>
        </authorList>
    </citation>
    <scope>NUCLEOTIDE SEQUENCE [LARGE SCALE GENOMIC DNA]</scope>
    <source>
        <strain evidence="8 9">ATCC 31267</strain>
    </source>
</reference>
<dbReference type="EMBL" id="BJHY01000001">
    <property type="protein sequence ID" value="GDY71403.1"/>
    <property type="molecule type" value="Genomic_DNA"/>
</dbReference>
<dbReference type="AlphaFoldDB" id="A0A4D4M8S2"/>
<evidence type="ECO:0000313" key="10">
    <source>
        <dbReference type="Proteomes" id="UP000302139"/>
    </source>
</evidence>
<keyword evidence="4" id="KW-0443">Lipid metabolism</keyword>
<dbReference type="PANTHER" id="PTHR22754:SF32">
    <property type="entry name" value="DISCO-INTERACTING PROTEIN 2"/>
    <property type="match status" value="1"/>
</dbReference>
<dbReference type="InterPro" id="IPR045851">
    <property type="entry name" value="AMP-bd_C_sf"/>
</dbReference>
<evidence type="ECO:0000256" key="4">
    <source>
        <dbReference type="ARBA" id="ARBA00023098"/>
    </source>
</evidence>
<dbReference type="InterPro" id="IPR025110">
    <property type="entry name" value="AMP-bd_C"/>
</dbReference>
<accession>A0A4D4M8S2</accession>
<evidence type="ECO:0000259" key="6">
    <source>
        <dbReference type="Pfam" id="PF23024"/>
    </source>
</evidence>
<dbReference type="Gene3D" id="3.30.300.30">
    <property type="match status" value="1"/>
</dbReference>
<evidence type="ECO:0000313" key="7">
    <source>
        <dbReference type="EMBL" id="GDY68238.1"/>
    </source>
</evidence>